<evidence type="ECO:0000256" key="3">
    <source>
        <dbReference type="ARBA" id="ARBA00011738"/>
    </source>
</evidence>
<sequence length="412" mass="46612">MNYKELYSDFGKNLNLSIVKELLKFAAIPGAISFGGGVPDPETFPRKELAEIAKEVIENEYYYTLQYNSTEGDSLLADQMIKFFKKVYGVDNLKHENILFTNGSQQAIDLVTRVLLDKESICIVENPVYFVAFASFKTALPTIIGIPLEDDGMNLDVLENVLQNLDMGGKIKKVKFIYTVPNFHNPAGVTMSLEKRKRLLEIAAKYDLLILEDDPYGLLRFEGKHLPSLFSLAGCERVLLLNTFSKVLTPGLRIGTIVGPKELIEKFADAKQIVDLCSPSLNQRIAARYLQRYDLISQLENAIQIYKRKRDIMVEALANEFSDIPNTRWVKPEGGLFVWLTLSEGFDTLEMLHFAKEKGVFYVPGQLFTVDEKPSSSMRLSYCLPPEEKIIEGVKRLKQAVVEYGVKKGLLR</sequence>
<evidence type="ECO:0000313" key="9">
    <source>
        <dbReference type="Proteomes" id="UP000006804"/>
    </source>
</evidence>
<dbReference type="GO" id="GO:0030170">
    <property type="term" value="F:pyridoxal phosphate binding"/>
    <property type="evidence" value="ECO:0007669"/>
    <property type="project" value="InterPro"/>
</dbReference>
<dbReference type="eggNOG" id="COG1167">
    <property type="taxonomic scope" value="Bacteria"/>
</dbReference>
<dbReference type="GO" id="GO:0008483">
    <property type="term" value="F:transaminase activity"/>
    <property type="evidence" value="ECO:0007669"/>
    <property type="project" value="UniProtKB-KW"/>
</dbReference>
<feature type="domain" description="Aminotransferase class I/classII large" evidence="7">
    <location>
        <begin position="49"/>
        <end position="397"/>
    </location>
</feature>
<dbReference type="STRING" id="688269.Theth_1538"/>
<evidence type="ECO:0000256" key="4">
    <source>
        <dbReference type="ARBA" id="ARBA00022576"/>
    </source>
</evidence>
<proteinExistence type="inferred from homology"/>
<evidence type="ECO:0000313" key="8">
    <source>
        <dbReference type="EMBL" id="AEH51591.1"/>
    </source>
</evidence>
<evidence type="ECO:0000256" key="1">
    <source>
        <dbReference type="ARBA" id="ARBA00001933"/>
    </source>
</evidence>
<name>F7YU09_9THEM</name>
<dbReference type="HOGENOM" id="CLU_017584_0_6_0"/>
<comment type="subunit">
    <text evidence="3">Homodimer.</text>
</comment>
<comment type="cofactor">
    <cofactor evidence="1">
        <name>pyridoxal 5'-phosphate</name>
        <dbReference type="ChEBI" id="CHEBI:597326"/>
    </cofactor>
</comment>
<evidence type="ECO:0000259" key="7">
    <source>
        <dbReference type="Pfam" id="PF00155"/>
    </source>
</evidence>
<evidence type="ECO:0000256" key="6">
    <source>
        <dbReference type="ARBA" id="ARBA00022898"/>
    </source>
</evidence>
<evidence type="ECO:0000256" key="2">
    <source>
        <dbReference type="ARBA" id="ARBA00007441"/>
    </source>
</evidence>
<dbReference type="EMBL" id="CP002351">
    <property type="protein sequence ID" value="AEH51591.1"/>
    <property type="molecule type" value="Genomic_DNA"/>
</dbReference>
<organism evidence="8 9">
    <name type="scientific">Pseudothermotoga thermarum DSM 5069</name>
    <dbReference type="NCBI Taxonomy" id="688269"/>
    <lineage>
        <taxon>Bacteria</taxon>
        <taxon>Thermotogati</taxon>
        <taxon>Thermotogota</taxon>
        <taxon>Thermotogae</taxon>
        <taxon>Thermotogales</taxon>
        <taxon>Thermotogaceae</taxon>
        <taxon>Pseudothermotoga</taxon>
    </lineage>
</organism>
<dbReference type="Gene3D" id="3.90.1150.10">
    <property type="entry name" value="Aspartate Aminotransferase, domain 1"/>
    <property type="match status" value="1"/>
</dbReference>
<dbReference type="RefSeq" id="WP_013932803.1">
    <property type="nucleotide sequence ID" value="NC_015707.1"/>
</dbReference>
<dbReference type="PANTHER" id="PTHR42790">
    <property type="entry name" value="AMINOTRANSFERASE"/>
    <property type="match status" value="1"/>
</dbReference>
<dbReference type="CDD" id="cd00609">
    <property type="entry name" value="AAT_like"/>
    <property type="match status" value="1"/>
</dbReference>
<gene>
    <name evidence="8" type="ORF">Theth_1538</name>
</gene>
<dbReference type="FunFam" id="3.40.640.10:FF:000053">
    <property type="entry name" value="Aminotransferase, class I"/>
    <property type="match status" value="1"/>
</dbReference>
<dbReference type="Pfam" id="PF00155">
    <property type="entry name" value="Aminotran_1_2"/>
    <property type="match status" value="1"/>
</dbReference>
<keyword evidence="5" id="KW-0808">Transferase</keyword>
<keyword evidence="9" id="KW-1185">Reference proteome</keyword>
<dbReference type="PANTHER" id="PTHR42790:SF19">
    <property type="entry name" value="KYNURENINE_ALPHA-AMINOADIPATE AMINOTRANSFERASE, MITOCHONDRIAL"/>
    <property type="match status" value="1"/>
</dbReference>
<keyword evidence="6" id="KW-0663">Pyridoxal phosphate</keyword>
<comment type="similarity">
    <text evidence="2">Belongs to the class-I pyridoxal-phosphate-dependent aminotransferase family.</text>
</comment>
<protein>
    <submittedName>
        <fullName evidence="8">Putative transcriptional regulator, GntR family</fullName>
    </submittedName>
</protein>
<accession>F7YU09</accession>
<dbReference type="AlphaFoldDB" id="F7YU09"/>
<dbReference type="GO" id="GO:1901605">
    <property type="term" value="P:alpha-amino acid metabolic process"/>
    <property type="evidence" value="ECO:0007669"/>
    <property type="project" value="TreeGrafter"/>
</dbReference>
<dbReference type="Gene3D" id="3.40.640.10">
    <property type="entry name" value="Type I PLP-dependent aspartate aminotransferase-like (Major domain)"/>
    <property type="match status" value="1"/>
</dbReference>
<evidence type="ECO:0000256" key="5">
    <source>
        <dbReference type="ARBA" id="ARBA00022679"/>
    </source>
</evidence>
<keyword evidence="4" id="KW-0032">Aminotransferase</keyword>
<dbReference type="InterPro" id="IPR004839">
    <property type="entry name" value="Aminotransferase_I/II_large"/>
</dbReference>
<dbReference type="KEGG" id="tta:Theth_1538"/>
<dbReference type="Proteomes" id="UP000006804">
    <property type="component" value="Chromosome"/>
</dbReference>
<dbReference type="InterPro" id="IPR015424">
    <property type="entry name" value="PyrdxlP-dep_Trfase"/>
</dbReference>
<dbReference type="PATRIC" id="fig|688269.3.peg.1587"/>
<dbReference type="InterPro" id="IPR050859">
    <property type="entry name" value="Class-I_PLP-dep_aminotransf"/>
</dbReference>
<dbReference type="InterPro" id="IPR015421">
    <property type="entry name" value="PyrdxlP-dep_Trfase_major"/>
</dbReference>
<dbReference type="SUPFAM" id="SSF53383">
    <property type="entry name" value="PLP-dependent transferases"/>
    <property type="match status" value="1"/>
</dbReference>
<reference evidence="8 9" key="1">
    <citation type="submission" date="2010-11" db="EMBL/GenBank/DDBJ databases">
        <title>The complete genome of Thermotoga thermarum DSM 5069.</title>
        <authorList>
            <consortium name="US DOE Joint Genome Institute (JGI-PGF)"/>
            <person name="Lucas S."/>
            <person name="Copeland A."/>
            <person name="Lapidus A."/>
            <person name="Bruce D."/>
            <person name="Goodwin L."/>
            <person name="Pitluck S."/>
            <person name="Kyrpides N."/>
            <person name="Mavromatis K."/>
            <person name="Ivanova N."/>
            <person name="Zeytun A."/>
            <person name="Brettin T."/>
            <person name="Detter J.C."/>
            <person name="Tapia R."/>
            <person name="Han C."/>
            <person name="Land M."/>
            <person name="Hauser L."/>
            <person name="Markowitz V."/>
            <person name="Cheng J.-F."/>
            <person name="Hugenholtz P."/>
            <person name="Woyke T."/>
            <person name="Wu D."/>
            <person name="Spring S."/>
            <person name="Schroeder M."/>
            <person name="Brambilla E."/>
            <person name="Klenk H.-P."/>
            <person name="Eisen J.A."/>
        </authorList>
    </citation>
    <scope>NUCLEOTIDE SEQUENCE [LARGE SCALE GENOMIC DNA]</scope>
    <source>
        <strain evidence="8 9">DSM 5069</strain>
    </source>
</reference>
<dbReference type="InterPro" id="IPR015422">
    <property type="entry name" value="PyrdxlP-dep_Trfase_small"/>
</dbReference>